<accession>A0A150QRS8</accession>
<evidence type="ECO:0000313" key="1">
    <source>
        <dbReference type="EMBL" id="KYF70552.1"/>
    </source>
</evidence>
<dbReference type="EMBL" id="JEMA01000389">
    <property type="protein sequence ID" value="KYF70552.1"/>
    <property type="molecule type" value="Genomic_DNA"/>
</dbReference>
<dbReference type="Proteomes" id="UP000075260">
    <property type="component" value="Unassembled WGS sequence"/>
</dbReference>
<proteinExistence type="predicted"/>
<gene>
    <name evidence="1" type="ORF">BE15_05085</name>
</gene>
<protein>
    <submittedName>
        <fullName evidence="1">Uncharacterized protein</fullName>
    </submittedName>
</protein>
<evidence type="ECO:0000313" key="2">
    <source>
        <dbReference type="Proteomes" id="UP000075260"/>
    </source>
</evidence>
<feature type="non-terminal residue" evidence="1">
    <location>
        <position position="1"/>
    </location>
</feature>
<dbReference type="AlphaFoldDB" id="A0A150QRS8"/>
<dbReference type="RefSeq" id="WP_061607565.1">
    <property type="nucleotide sequence ID" value="NZ_JEMA01000389.1"/>
</dbReference>
<reference evidence="1 2" key="1">
    <citation type="submission" date="2014-02" db="EMBL/GenBank/DDBJ databases">
        <title>The small core and large imbalanced accessory genome model reveals a collaborative survival strategy of Sorangium cellulosum strains in nature.</title>
        <authorList>
            <person name="Han K."/>
            <person name="Peng R."/>
            <person name="Blom J."/>
            <person name="Li Y.-Z."/>
        </authorList>
    </citation>
    <scope>NUCLEOTIDE SEQUENCE [LARGE SCALE GENOMIC DNA]</scope>
    <source>
        <strain evidence="1 2">So0008-312</strain>
    </source>
</reference>
<name>A0A150QRS8_SORCE</name>
<sequence>GSGGAGGEGAAVPMNPCGSACGDEELCDESHLGVDDDCDGEVDETCGCTAGQAHACFRGDPSYLAYAGCFPGTEICDDAGTWGPCVGGLHAADMCFLDDASGCHAMQAAPFADVDLKEGTGSFSEDAGAERWTVACPEGVDPCPEVGGAEPADDFKPLQSGEYTVTYTKRGLMDGGTRSCTYPLFVGARGLRVELEWEHLPRSVDLDLHLHRPNSTRPWRIHGSPEDCGYSNCTIDALSSSSDIRWFSDTATPPEPVNWYLDPEETNNTCYHAPRGRGNAWRNLGRGCHSPRLDLDNVVCDPAVTDPNDTDFCAPENINIDFPPRGQWMRIGVHYYGADSVTSDVHPRIKVFCDGALGAELGPRGFYQPEQPVTFAPADARTRFWLVADVLFPEPDACGERTCIVQPIYADEASRSPLLTTQRAVETTFTPEYPPAP</sequence>
<organism evidence="1 2">
    <name type="scientific">Sorangium cellulosum</name>
    <name type="common">Polyangium cellulosum</name>
    <dbReference type="NCBI Taxonomy" id="56"/>
    <lineage>
        <taxon>Bacteria</taxon>
        <taxon>Pseudomonadati</taxon>
        <taxon>Myxococcota</taxon>
        <taxon>Polyangia</taxon>
        <taxon>Polyangiales</taxon>
        <taxon>Polyangiaceae</taxon>
        <taxon>Sorangium</taxon>
    </lineage>
</organism>
<comment type="caution">
    <text evidence="1">The sequence shown here is derived from an EMBL/GenBank/DDBJ whole genome shotgun (WGS) entry which is preliminary data.</text>
</comment>